<dbReference type="EnsemblMetazoa" id="PPA44057.1">
    <property type="protein sequence ID" value="PPA44057.1"/>
    <property type="gene ID" value="WBGene00282426"/>
</dbReference>
<gene>
    <name evidence="1" type="primary">WBGene00282426</name>
</gene>
<keyword evidence="2" id="KW-1185">Reference proteome</keyword>
<dbReference type="AlphaFoldDB" id="A0A2A6BKN9"/>
<dbReference type="Proteomes" id="UP000005239">
    <property type="component" value="Unassembled WGS sequence"/>
</dbReference>
<evidence type="ECO:0000313" key="1">
    <source>
        <dbReference type="EnsemblMetazoa" id="PPA44057.1"/>
    </source>
</evidence>
<proteinExistence type="predicted"/>
<protein>
    <submittedName>
        <fullName evidence="1">Uncharacterized protein</fullName>
    </submittedName>
</protein>
<name>A0A2A6BKN9_PRIPA</name>
<sequence length="86" mass="9893">MSYVWYARPYLAMMLLYPDVACVFVDEPQNILRLQIAMNNVEGVHVLEPEQDLKVSLHSRFTKVHATLIADEVLEVNSKEMGFNNP</sequence>
<organism evidence="1 2">
    <name type="scientific">Pristionchus pacificus</name>
    <name type="common">Parasitic nematode worm</name>
    <dbReference type="NCBI Taxonomy" id="54126"/>
    <lineage>
        <taxon>Eukaryota</taxon>
        <taxon>Metazoa</taxon>
        <taxon>Ecdysozoa</taxon>
        <taxon>Nematoda</taxon>
        <taxon>Chromadorea</taxon>
        <taxon>Rhabditida</taxon>
        <taxon>Rhabditina</taxon>
        <taxon>Diplogasteromorpha</taxon>
        <taxon>Diplogasteroidea</taxon>
        <taxon>Neodiplogasteridae</taxon>
        <taxon>Pristionchus</taxon>
    </lineage>
</organism>
<evidence type="ECO:0000313" key="2">
    <source>
        <dbReference type="Proteomes" id="UP000005239"/>
    </source>
</evidence>
<accession>A0A2A6BKN9</accession>
<accession>A0A8R1Z2P2</accession>
<reference evidence="2" key="1">
    <citation type="journal article" date="2008" name="Nat. Genet.">
        <title>The Pristionchus pacificus genome provides a unique perspective on nematode lifestyle and parasitism.</title>
        <authorList>
            <person name="Dieterich C."/>
            <person name="Clifton S.W."/>
            <person name="Schuster L.N."/>
            <person name="Chinwalla A."/>
            <person name="Delehaunty K."/>
            <person name="Dinkelacker I."/>
            <person name="Fulton L."/>
            <person name="Fulton R."/>
            <person name="Godfrey J."/>
            <person name="Minx P."/>
            <person name="Mitreva M."/>
            <person name="Roeseler W."/>
            <person name="Tian H."/>
            <person name="Witte H."/>
            <person name="Yang S.P."/>
            <person name="Wilson R.K."/>
            <person name="Sommer R.J."/>
        </authorList>
    </citation>
    <scope>NUCLEOTIDE SEQUENCE [LARGE SCALE GENOMIC DNA]</scope>
    <source>
        <strain evidence="2">PS312</strain>
    </source>
</reference>
<reference evidence="1" key="2">
    <citation type="submission" date="2022-06" db="UniProtKB">
        <authorList>
            <consortium name="EnsemblMetazoa"/>
        </authorList>
    </citation>
    <scope>IDENTIFICATION</scope>
    <source>
        <strain evidence="1">PS312</strain>
    </source>
</reference>